<keyword evidence="5" id="KW-0249">Electron transport</keyword>
<evidence type="ECO:0000256" key="2">
    <source>
        <dbReference type="ARBA" id="ARBA00022617"/>
    </source>
</evidence>
<keyword evidence="1" id="KW-0813">Transport</keyword>
<evidence type="ECO:0000256" key="4">
    <source>
        <dbReference type="ARBA" id="ARBA00022729"/>
    </source>
</evidence>
<name>A0A3B0YM70_9ZZZZ</name>
<dbReference type="Gene3D" id="3.90.10.10">
    <property type="entry name" value="Cytochrome C3"/>
    <property type="match status" value="6"/>
</dbReference>
<evidence type="ECO:0000256" key="1">
    <source>
        <dbReference type="ARBA" id="ARBA00022448"/>
    </source>
</evidence>
<dbReference type="PANTHER" id="PTHR35038:SF10">
    <property type="entry name" value="HIGH-MOLECULAR-WEIGHT CYTOCHROME C"/>
    <property type="match status" value="1"/>
</dbReference>
<feature type="domain" description="Class III cytochrome C" evidence="7">
    <location>
        <begin position="51"/>
        <end position="113"/>
    </location>
</feature>
<dbReference type="GO" id="GO:0046872">
    <property type="term" value="F:metal ion binding"/>
    <property type="evidence" value="ECO:0007669"/>
    <property type="project" value="UniProtKB-KW"/>
</dbReference>
<dbReference type="CDD" id="cd08168">
    <property type="entry name" value="Cytochrom_C3"/>
    <property type="match status" value="1"/>
</dbReference>
<gene>
    <name evidence="8" type="ORF">MNBD_GAMMA12-2865</name>
</gene>
<evidence type="ECO:0000313" key="8">
    <source>
        <dbReference type="EMBL" id="VAW80431.1"/>
    </source>
</evidence>
<proteinExistence type="predicted"/>
<dbReference type="GO" id="GO:0020037">
    <property type="term" value="F:heme binding"/>
    <property type="evidence" value="ECO:0007669"/>
    <property type="project" value="InterPro"/>
</dbReference>
<dbReference type="EMBL" id="UOFL01000197">
    <property type="protein sequence ID" value="VAW80431.1"/>
    <property type="molecule type" value="Genomic_DNA"/>
</dbReference>
<dbReference type="InterPro" id="IPR036280">
    <property type="entry name" value="Multihaem_cyt_sf"/>
</dbReference>
<keyword evidence="6" id="KW-0408">Iron</keyword>
<dbReference type="Pfam" id="PF02085">
    <property type="entry name" value="Cytochrom_CIII"/>
    <property type="match status" value="1"/>
</dbReference>
<evidence type="ECO:0000256" key="5">
    <source>
        <dbReference type="ARBA" id="ARBA00022982"/>
    </source>
</evidence>
<protein>
    <recommendedName>
        <fullName evidence="7">Class III cytochrome C domain-containing protein</fullName>
    </recommendedName>
</protein>
<sequence length="531" mass="61828">MRFEKAMRAFMQQVKRFIQLLMLMMVVFFATTLHAAKKESTLSPGQLIQGHAEFDTDCKKCHLKFNRKEQRKLCLDCHKKVRKDLKIRKGFHGLSKLIQQKQCANCHTEHIGRKGDIIKMNKNTFDHKKTNFPLKGKHRQTSCKSCHKPKKLYRDASPKCYSCHKDDDRHKKRLGKKCEDCHKPKGWRHTEFDHSETEFELTGAHKKIACENCHANEQYKKTVKECHSCHKINDIHKGQLGKKCNTCHTTKKWKNIGFNHDKETEFPLKGQHKKIKCRDCHASDPKKKKQPAGCLSCHKADDRHHGLFGKRCATCHNSQKWAAIVFNHNKDTKFKLEAKHKKAACGDCHKKHLFNTKTSMQCQNCHIQDSPHGKVQKLQCNKCHNVKGWSKNILFDHGLTKFPLIGLHSVAQCRQCHVTRPYKALKSNCYNCHKSDDTHKLKLSMYCETCHTPNDWKIWKFDHTKQTKYPLKGKHKSVHCHSCHKKKSKKKKLKLSKQCVSCHSDDDPHDGQFGENCSRCHTFSSFKDVDL</sequence>
<keyword evidence="3" id="KW-0479">Metal-binding</keyword>
<dbReference type="GO" id="GO:0009055">
    <property type="term" value="F:electron transfer activity"/>
    <property type="evidence" value="ECO:0007669"/>
    <property type="project" value="InterPro"/>
</dbReference>
<evidence type="ECO:0000256" key="6">
    <source>
        <dbReference type="ARBA" id="ARBA00023004"/>
    </source>
</evidence>
<accession>A0A3B0YM70</accession>
<evidence type="ECO:0000256" key="3">
    <source>
        <dbReference type="ARBA" id="ARBA00022723"/>
    </source>
</evidence>
<organism evidence="8">
    <name type="scientific">hydrothermal vent metagenome</name>
    <dbReference type="NCBI Taxonomy" id="652676"/>
    <lineage>
        <taxon>unclassified sequences</taxon>
        <taxon>metagenomes</taxon>
        <taxon>ecological metagenomes</taxon>
    </lineage>
</organism>
<dbReference type="PANTHER" id="PTHR35038">
    <property type="entry name" value="DISSIMILATORY SULFITE REDUCTASE SIRA"/>
    <property type="match status" value="1"/>
</dbReference>
<evidence type="ECO:0000259" key="7">
    <source>
        <dbReference type="Pfam" id="PF02085"/>
    </source>
</evidence>
<keyword evidence="4" id="KW-0732">Signal</keyword>
<dbReference type="SUPFAM" id="SSF48695">
    <property type="entry name" value="Multiheme cytochromes"/>
    <property type="match status" value="2"/>
</dbReference>
<keyword evidence="2" id="KW-0349">Heme</keyword>
<dbReference type="InterPro" id="IPR051829">
    <property type="entry name" value="Multiheme_Cytochr_ET"/>
</dbReference>
<reference evidence="8" key="1">
    <citation type="submission" date="2018-06" db="EMBL/GenBank/DDBJ databases">
        <authorList>
            <person name="Zhirakovskaya E."/>
        </authorList>
    </citation>
    <scope>NUCLEOTIDE SEQUENCE</scope>
</reference>
<dbReference type="InterPro" id="IPR020942">
    <property type="entry name" value="Cyt_c_III_dom"/>
</dbReference>
<dbReference type="AlphaFoldDB" id="A0A3B0YM70"/>